<feature type="non-terminal residue" evidence="6">
    <location>
        <position position="1"/>
    </location>
</feature>
<dbReference type="SUPFAM" id="SSF57535">
    <property type="entry name" value="Complement control module/SCR domain"/>
    <property type="match status" value="3"/>
</dbReference>
<dbReference type="AlphaFoldDB" id="A0A9Q1DRE8"/>
<keyword evidence="2" id="KW-0768">Sushi</keyword>
<dbReference type="InterPro" id="IPR000436">
    <property type="entry name" value="Sushi_SCR_CCP_dom"/>
</dbReference>
<reference evidence="6" key="1">
    <citation type="journal article" date="2023" name="Science">
        <title>Genome structures resolve the early diversification of teleost fishes.</title>
        <authorList>
            <person name="Parey E."/>
            <person name="Louis A."/>
            <person name="Montfort J."/>
            <person name="Bouchez O."/>
            <person name="Roques C."/>
            <person name="Iampietro C."/>
            <person name="Lluch J."/>
            <person name="Castinel A."/>
            <person name="Donnadieu C."/>
            <person name="Desvignes T."/>
            <person name="Floi Bucao C."/>
            <person name="Jouanno E."/>
            <person name="Wen M."/>
            <person name="Mejri S."/>
            <person name="Dirks R."/>
            <person name="Jansen H."/>
            <person name="Henkel C."/>
            <person name="Chen W.J."/>
            <person name="Zahm M."/>
            <person name="Cabau C."/>
            <person name="Klopp C."/>
            <person name="Thompson A.W."/>
            <person name="Robinson-Rechavi M."/>
            <person name="Braasch I."/>
            <person name="Lecointre G."/>
            <person name="Bobe J."/>
            <person name="Postlethwait J.H."/>
            <person name="Berthelot C."/>
            <person name="Roest Crollius H."/>
            <person name="Guiguen Y."/>
        </authorList>
    </citation>
    <scope>NUCLEOTIDE SEQUENCE</scope>
    <source>
        <strain evidence="6">Concon-B</strain>
    </source>
</reference>
<accession>A0A9Q1DRE8</accession>
<keyword evidence="4" id="KW-1015">Disulfide bond</keyword>
<dbReference type="CDD" id="cd00033">
    <property type="entry name" value="CCP"/>
    <property type="match status" value="1"/>
</dbReference>
<keyword evidence="7" id="KW-1185">Reference proteome</keyword>
<feature type="domain" description="Sushi" evidence="5">
    <location>
        <begin position="63"/>
        <end position="114"/>
    </location>
</feature>
<evidence type="ECO:0000256" key="1">
    <source>
        <dbReference type="ARBA" id="ARBA00004328"/>
    </source>
</evidence>
<sequence>ETVCRARTSTNITPKKTVFIPGESAKIVCEPPSRTHTKKREDTVTCRNDGSWSFSIECEETICTITPEDNILYLSYWRYTFQYKQTLSSYTCRRGFKTSGGSTCEVEGWVPPLCPAITCNPEIPNAIILSENKTYTFDERLEYECKLFHEPEGKQYAYCGLNGWQWPNCKETVCRAGTLKNIIPQKTEFIPGESATIVCEPPSRTHTKKREDTVTCRNNGSWSFNINCEETICTITPEDNILYLSYWRYTFQYKQTLSSYTCRRGFKTSGGSTCEVEGWVPPLCPAITCNPEIPNAIILSENKTYTFDERLEYECKLFHEPEGKQYAYCG</sequence>
<evidence type="ECO:0000256" key="3">
    <source>
        <dbReference type="ARBA" id="ARBA00022729"/>
    </source>
</evidence>
<dbReference type="InterPro" id="IPR051503">
    <property type="entry name" value="ComplSys_Reg/VirEntry_Med"/>
</dbReference>
<evidence type="ECO:0000256" key="4">
    <source>
        <dbReference type="ARBA" id="ARBA00023157"/>
    </source>
</evidence>
<dbReference type="Pfam" id="PF00084">
    <property type="entry name" value="Sushi"/>
    <property type="match status" value="1"/>
</dbReference>
<feature type="domain" description="Sushi" evidence="5">
    <location>
        <begin position="119"/>
        <end position="169"/>
    </location>
</feature>
<dbReference type="OrthoDB" id="10051774at2759"/>
<feature type="non-terminal residue" evidence="6">
    <location>
        <position position="330"/>
    </location>
</feature>
<organism evidence="6 7">
    <name type="scientific">Conger conger</name>
    <name type="common">Conger eel</name>
    <name type="synonym">Muraena conger</name>
    <dbReference type="NCBI Taxonomy" id="82655"/>
    <lineage>
        <taxon>Eukaryota</taxon>
        <taxon>Metazoa</taxon>
        <taxon>Chordata</taxon>
        <taxon>Craniata</taxon>
        <taxon>Vertebrata</taxon>
        <taxon>Euteleostomi</taxon>
        <taxon>Actinopterygii</taxon>
        <taxon>Neopterygii</taxon>
        <taxon>Teleostei</taxon>
        <taxon>Anguilliformes</taxon>
        <taxon>Congridae</taxon>
        <taxon>Conger</taxon>
    </lineage>
</organism>
<protein>
    <recommendedName>
        <fullName evidence="5">Sushi domain-containing protein</fullName>
    </recommendedName>
</protein>
<gene>
    <name evidence="6" type="ORF">COCON_G00061710</name>
</gene>
<comment type="subcellular location">
    <subcellularLocation>
        <location evidence="1">Virion</location>
    </subcellularLocation>
</comment>
<keyword evidence="3" id="KW-0732">Signal</keyword>
<evidence type="ECO:0000313" key="7">
    <source>
        <dbReference type="Proteomes" id="UP001152803"/>
    </source>
</evidence>
<dbReference type="PANTHER" id="PTHR45785:SF2">
    <property type="entry name" value="COMPLEMENT FACTOR H-RELATED"/>
    <property type="match status" value="1"/>
</dbReference>
<evidence type="ECO:0000259" key="5">
    <source>
        <dbReference type="SMART" id="SM00032"/>
    </source>
</evidence>
<dbReference type="Proteomes" id="UP001152803">
    <property type="component" value="Unassembled WGS sequence"/>
</dbReference>
<comment type="caution">
    <text evidence="6">The sequence shown here is derived from an EMBL/GenBank/DDBJ whole genome shotgun (WGS) entry which is preliminary data.</text>
</comment>
<dbReference type="PANTHER" id="PTHR45785">
    <property type="entry name" value="COMPLEMENT FACTOR H-RELATED"/>
    <property type="match status" value="1"/>
</dbReference>
<name>A0A9Q1DRE8_CONCO</name>
<dbReference type="EMBL" id="JAFJMO010000004">
    <property type="protein sequence ID" value="KAJ8279105.1"/>
    <property type="molecule type" value="Genomic_DNA"/>
</dbReference>
<feature type="domain" description="Sushi" evidence="5">
    <location>
        <begin position="233"/>
        <end position="284"/>
    </location>
</feature>
<evidence type="ECO:0000256" key="2">
    <source>
        <dbReference type="ARBA" id="ARBA00022659"/>
    </source>
</evidence>
<dbReference type="SMART" id="SM00032">
    <property type="entry name" value="CCP"/>
    <property type="match status" value="5"/>
</dbReference>
<dbReference type="Gene3D" id="2.10.70.10">
    <property type="entry name" value="Complement Module, domain 1"/>
    <property type="match status" value="3"/>
</dbReference>
<evidence type="ECO:0000313" key="6">
    <source>
        <dbReference type="EMBL" id="KAJ8279105.1"/>
    </source>
</evidence>
<feature type="domain" description="Sushi" evidence="5">
    <location>
        <begin position="4"/>
        <end position="58"/>
    </location>
</feature>
<dbReference type="InterPro" id="IPR035976">
    <property type="entry name" value="Sushi/SCR/CCP_sf"/>
</dbReference>
<feature type="domain" description="Sushi" evidence="5">
    <location>
        <begin position="174"/>
        <end position="228"/>
    </location>
</feature>
<proteinExistence type="predicted"/>